<keyword evidence="2" id="KW-0479">Metal-binding</keyword>
<keyword evidence="1" id="KW-0001">2Fe-2S</keyword>
<name>A0A7W2TXI2_9GAMM</name>
<accession>A0A7W2TXI2</accession>
<dbReference type="GO" id="GO:0051213">
    <property type="term" value="F:dioxygenase activity"/>
    <property type="evidence" value="ECO:0007669"/>
    <property type="project" value="UniProtKB-KW"/>
</dbReference>
<organism evidence="7 8">
    <name type="scientific">Sediminihaliea albiluteola</name>
    <dbReference type="NCBI Taxonomy" id="2758564"/>
    <lineage>
        <taxon>Bacteria</taxon>
        <taxon>Pseudomonadati</taxon>
        <taxon>Pseudomonadota</taxon>
        <taxon>Gammaproteobacteria</taxon>
        <taxon>Cellvibrionales</taxon>
        <taxon>Halieaceae</taxon>
        <taxon>Sediminihaliea</taxon>
    </lineage>
</organism>
<dbReference type="GO" id="GO:0046872">
    <property type="term" value="F:metal ion binding"/>
    <property type="evidence" value="ECO:0007669"/>
    <property type="project" value="UniProtKB-KW"/>
</dbReference>
<evidence type="ECO:0000313" key="8">
    <source>
        <dbReference type="Proteomes" id="UP000539350"/>
    </source>
</evidence>
<reference evidence="7 8" key="1">
    <citation type="submission" date="2020-07" db="EMBL/GenBank/DDBJ databases">
        <title>Halieaceae bacterium, F7430, whole genome shotgun sequencing project.</title>
        <authorList>
            <person name="Jiang S."/>
            <person name="Liu Z.W."/>
            <person name="Du Z.J."/>
        </authorList>
    </citation>
    <scope>NUCLEOTIDE SEQUENCE [LARGE SCALE GENOMIC DNA]</scope>
    <source>
        <strain evidence="7 8">F7430</strain>
    </source>
</reference>
<sequence>MSAVEASSQLVVGDAPWPKNHWYVAAYSHEISDKPLARELLDTPVVLFRDSRGQLGALFDRCPHRGMPFSEGEVVGDALQCPYHGMEFDTSGQCTHIPSSQMIPKRMCVSAYPVQEQYGLVWIWMGDPDQLGPLPDLARWGFGRADWHWEPAVCLEVAANYLLPLENLLDASHITFLHKGQIDQGLVASHPFEVTVNGTELRVDRVLEKEKQSPLTMKTFGFSGDTATRSIIAEAFLPALCGIRVEIRPDSDPDQAPQVNQLAVGITPRNRKSCYQFTAVAQTFPFINEQRNEDLRNLLMEDVAAMESIQRLHERLAPDLRPEFSVKSDEAAMRARRILARMIEEEA</sequence>
<keyword evidence="5" id="KW-0411">Iron-sulfur</keyword>
<dbReference type="Gene3D" id="2.102.10.10">
    <property type="entry name" value="Rieske [2Fe-2S] iron-sulphur domain"/>
    <property type="match status" value="1"/>
</dbReference>
<evidence type="ECO:0000256" key="5">
    <source>
        <dbReference type="ARBA" id="ARBA00023014"/>
    </source>
</evidence>
<keyword evidence="3" id="KW-0560">Oxidoreductase</keyword>
<protein>
    <submittedName>
        <fullName evidence="7">Aromatic ring-hydroxylating dioxygenase subunit alpha</fullName>
    </submittedName>
</protein>
<keyword evidence="4" id="KW-0408">Iron</keyword>
<evidence type="ECO:0000256" key="3">
    <source>
        <dbReference type="ARBA" id="ARBA00023002"/>
    </source>
</evidence>
<evidence type="ECO:0000313" key="7">
    <source>
        <dbReference type="EMBL" id="MBA6413769.1"/>
    </source>
</evidence>
<evidence type="ECO:0000256" key="4">
    <source>
        <dbReference type="ARBA" id="ARBA00023004"/>
    </source>
</evidence>
<evidence type="ECO:0000256" key="2">
    <source>
        <dbReference type="ARBA" id="ARBA00022723"/>
    </source>
</evidence>
<dbReference type="RefSeq" id="WP_182173776.1">
    <property type="nucleotide sequence ID" value="NZ_JACFXU010000016.1"/>
</dbReference>
<comment type="caution">
    <text evidence="7">The sequence shown here is derived from an EMBL/GenBank/DDBJ whole genome shotgun (WGS) entry which is preliminary data.</text>
</comment>
<dbReference type="SUPFAM" id="SSF55961">
    <property type="entry name" value="Bet v1-like"/>
    <property type="match status" value="1"/>
</dbReference>
<proteinExistence type="predicted"/>
<dbReference type="InterPro" id="IPR050584">
    <property type="entry name" value="Cholesterol_7-desaturase"/>
</dbReference>
<dbReference type="InterPro" id="IPR044043">
    <property type="entry name" value="VanA_C_cat"/>
</dbReference>
<dbReference type="InterPro" id="IPR036922">
    <property type="entry name" value="Rieske_2Fe-2S_sf"/>
</dbReference>
<dbReference type="PROSITE" id="PS51296">
    <property type="entry name" value="RIESKE"/>
    <property type="match status" value="1"/>
</dbReference>
<dbReference type="Proteomes" id="UP000539350">
    <property type="component" value="Unassembled WGS sequence"/>
</dbReference>
<dbReference type="GO" id="GO:0051537">
    <property type="term" value="F:2 iron, 2 sulfur cluster binding"/>
    <property type="evidence" value="ECO:0007669"/>
    <property type="project" value="UniProtKB-KW"/>
</dbReference>
<feature type="domain" description="Rieske" evidence="6">
    <location>
        <begin position="22"/>
        <end position="123"/>
    </location>
</feature>
<evidence type="ECO:0000259" key="6">
    <source>
        <dbReference type="PROSITE" id="PS51296"/>
    </source>
</evidence>
<dbReference type="Pfam" id="PF19112">
    <property type="entry name" value="VanA_C"/>
    <property type="match status" value="1"/>
</dbReference>
<dbReference type="EMBL" id="JACFXU010000016">
    <property type="protein sequence ID" value="MBA6413769.1"/>
    <property type="molecule type" value="Genomic_DNA"/>
</dbReference>
<gene>
    <name evidence="7" type="ORF">H2508_11675</name>
</gene>
<evidence type="ECO:0000256" key="1">
    <source>
        <dbReference type="ARBA" id="ARBA00022714"/>
    </source>
</evidence>
<dbReference type="AlphaFoldDB" id="A0A7W2TXI2"/>
<dbReference type="PANTHER" id="PTHR21266">
    <property type="entry name" value="IRON-SULFUR DOMAIN CONTAINING PROTEIN"/>
    <property type="match status" value="1"/>
</dbReference>
<keyword evidence="7" id="KW-0223">Dioxygenase</keyword>
<keyword evidence="8" id="KW-1185">Reference proteome</keyword>
<dbReference type="Pfam" id="PF00355">
    <property type="entry name" value="Rieske"/>
    <property type="match status" value="1"/>
</dbReference>
<dbReference type="PANTHER" id="PTHR21266:SF60">
    <property type="entry name" value="3-KETOSTEROID-9-ALPHA-MONOOXYGENASE, OXYGENASE COMPONENT"/>
    <property type="match status" value="1"/>
</dbReference>
<dbReference type="InterPro" id="IPR017941">
    <property type="entry name" value="Rieske_2Fe-2S"/>
</dbReference>
<dbReference type="Gene3D" id="3.90.380.10">
    <property type="entry name" value="Naphthalene 1,2-dioxygenase Alpha Subunit, Chain A, domain 1"/>
    <property type="match status" value="1"/>
</dbReference>
<dbReference type="SUPFAM" id="SSF50022">
    <property type="entry name" value="ISP domain"/>
    <property type="match status" value="1"/>
</dbReference>